<dbReference type="InterPro" id="IPR043128">
    <property type="entry name" value="Rev_trsase/Diguanyl_cyclase"/>
</dbReference>
<dbReference type="InterPro" id="IPR050469">
    <property type="entry name" value="Diguanylate_Cyclase"/>
</dbReference>
<dbReference type="PANTHER" id="PTHR45138">
    <property type="entry name" value="REGULATORY COMPONENTS OF SENSORY TRANSDUCTION SYSTEM"/>
    <property type="match status" value="1"/>
</dbReference>
<dbReference type="EC" id="2.7.7.65" evidence="1"/>
<dbReference type="PROSITE" id="PS50887">
    <property type="entry name" value="GGDEF"/>
    <property type="match status" value="1"/>
</dbReference>
<organism evidence="4 5">
    <name type="scientific">Chelativorans intermedius</name>
    <dbReference type="NCBI Taxonomy" id="515947"/>
    <lineage>
        <taxon>Bacteria</taxon>
        <taxon>Pseudomonadati</taxon>
        <taxon>Pseudomonadota</taxon>
        <taxon>Alphaproteobacteria</taxon>
        <taxon>Hyphomicrobiales</taxon>
        <taxon>Phyllobacteriaceae</taxon>
        <taxon>Chelativorans</taxon>
    </lineage>
</organism>
<dbReference type="InterPro" id="IPR013656">
    <property type="entry name" value="PAS_4"/>
</dbReference>
<dbReference type="CDD" id="cd01949">
    <property type="entry name" value="GGDEF"/>
    <property type="match status" value="1"/>
</dbReference>
<name>A0ABV6D670_9HYPH</name>
<feature type="domain" description="GGDEF" evidence="3">
    <location>
        <begin position="176"/>
        <end position="309"/>
    </location>
</feature>
<comment type="catalytic activity">
    <reaction evidence="2">
        <text>2 GTP = 3',3'-c-di-GMP + 2 diphosphate</text>
        <dbReference type="Rhea" id="RHEA:24898"/>
        <dbReference type="ChEBI" id="CHEBI:33019"/>
        <dbReference type="ChEBI" id="CHEBI:37565"/>
        <dbReference type="ChEBI" id="CHEBI:58805"/>
        <dbReference type="EC" id="2.7.7.65"/>
    </reaction>
</comment>
<sequence>MTDWLSRHQLADAVLDALTASICVVDENGTIVATNEAWRRFARQNGGSGSYLGVNYAEVCFRAASSGQSPARRFGQAVRDVLTGSREHFEAEYPCHAPDERRWFLGRVTPLVLDPGEDGTARVGAVISHQDITERKLLELKLRRLAETDELTGLKNRWKFMELADKTLNLVRRGEMKASLILLDLDHFKSINDTHGHAAGDEALRVTARQLKRVARRHDHVARIGGEEFAIILSQTDEWGAIMMAERIRTAMHSCTIAAGKSRFSLTASLGVSEFDIADSDAGETLARADKSLYRAKDEGRNCVRASSLATVTPQVA</sequence>
<evidence type="ECO:0000313" key="5">
    <source>
        <dbReference type="Proteomes" id="UP001589755"/>
    </source>
</evidence>
<dbReference type="Pfam" id="PF00990">
    <property type="entry name" value="GGDEF"/>
    <property type="match status" value="1"/>
</dbReference>
<dbReference type="SUPFAM" id="SSF55073">
    <property type="entry name" value="Nucleotide cyclase"/>
    <property type="match status" value="1"/>
</dbReference>
<evidence type="ECO:0000313" key="4">
    <source>
        <dbReference type="EMBL" id="MFC0208098.1"/>
    </source>
</evidence>
<dbReference type="Gene3D" id="3.30.450.20">
    <property type="entry name" value="PAS domain"/>
    <property type="match status" value="1"/>
</dbReference>
<evidence type="ECO:0000256" key="1">
    <source>
        <dbReference type="ARBA" id="ARBA00012528"/>
    </source>
</evidence>
<evidence type="ECO:0000256" key="2">
    <source>
        <dbReference type="ARBA" id="ARBA00034247"/>
    </source>
</evidence>
<reference evidence="4 5" key="1">
    <citation type="submission" date="2024-09" db="EMBL/GenBank/DDBJ databases">
        <authorList>
            <person name="Sun Q."/>
            <person name="Mori K."/>
        </authorList>
    </citation>
    <scope>NUCLEOTIDE SEQUENCE [LARGE SCALE GENOMIC DNA]</scope>
    <source>
        <strain evidence="4 5">CCM 8543</strain>
    </source>
</reference>
<dbReference type="NCBIfam" id="TIGR00254">
    <property type="entry name" value="GGDEF"/>
    <property type="match status" value="1"/>
</dbReference>
<dbReference type="SUPFAM" id="SSF55785">
    <property type="entry name" value="PYP-like sensor domain (PAS domain)"/>
    <property type="match status" value="1"/>
</dbReference>
<protein>
    <recommendedName>
        <fullName evidence="1">diguanylate cyclase</fullName>
        <ecNumber evidence="1">2.7.7.65</ecNumber>
    </recommendedName>
</protein>
<keyword evidence="5" id="KW-1185">Reference proteome</keyword>
<comment type="caution">
    <text evidence="4">The sequence shown here is derived from an EMBL/GenBank/DDBJ whole genome shotgun (WGS) entry which is preliminary data.</text>
</comment>
<dbReference type="InterPro" id="IPR029787">
    <property type="entry name" value="Nucleotide_cyclase"/>
</dbReference>
<dbReference type="Gene3D" id="3.30.70.270">
    <property type="match status" value="1"/>
</dbReference>
<evidence type="ECO:0000259" key="3">
    <source>
        <dbReference type="PROSITE" id="PS50887"/>
    </source>
</evidence>
<dbReference type="RefSeq" id="WP_261519067.1">
    <property type="nucleotide sequence ID" value="NZ_JAODNW010000002.1"/>
</dbReference>
<dbReference type="InterPro" id="IPR000160">
    <property type="entry name" value="GGDEF_dom"/>
</dbReference>
<dbReference type="InterPro" id="IPR035965">
    <property type="entry name" value="PAS-like_dom_sf"/>
</dbReference>
<accession>A0ABV6D670</accession>
<dbReference type="Pfam" id="PF08448">
    <property type="entry name" value="PAS_4"/>
    <property type="match status" value="1"/>
</dbReference>
<dbReference type="Proteomes" id="UP001589755">
    <property type="component" value="Unassembled WGS sequence"/>
</dbReference>
<dbReference type="EMBL" id="JBHLXD010000008">
    <property type="protein sequence ID" value="MFC0208098.1"/>
    <property type="molecule type" value="Genomic_DNA"/>
</dbReference>
<dbReference type="PANTHER" id="PTHR45138:SF9">
    <property type="entry name" value="DIGUANYLATE CYCLASE DGCM-RELATED"/>
    <property type="match status" value="1"/>
</dbReference>
<dbReference type="SMART" id="SM00267">
    <property type="entry name" value="GGDEF"/>
    <property type="match status" value="1"/>
</dbReference>
<proteinExistence type="predicted"/>
<gene>
    <name evidence="4" type="ORF">ACFFJ2_06745</name>
</gene>